<evidence type="ECO:0000313" key="3">
    <source>
        <dbReference type="Proteomes" id="UP000325313"/>
    </source>
</evidence>
<evidence type="ECO:0000313" key="2">
    <source>
        <dbReference type="EMBL" id="KAA1088269.1"/>
    </source>
</evidence>
<accession>A0A5B0NKA1</accession>
<organism evidence="2 3">
    <name type="scientific">Puccinia graminis f. sp. tritici</name>
    <dbReference type="NCBI Taxonomy" id="56615"/>
    <lineage>
        <taxon>Eukaryota</taxon>
        <taxon>Fungi</taxon>
        <taxon>Dikarya</taxon>
        <taxon>Basidiomycota</taxon>
        <taxon>Pucciniomycotina</taxon>
        <taxon>Pucciniomycetes</taxon>
        <taxon>Pucciniales</taxon>
        <taxon>Pucciniaceae</taxon>
        <taxon>Puccinia</taxon>
    </lineage>
</organism>
<protein>
    <submittedName>
        <fullName evidence="2">Uncharacterized protein</fullName>
    </submittedName>
</protein>
<name>A0A5B0NKA1_PUCGR</name>
<comment type="caution">
    <text evidence="2">The sequence shown here is derived from an EMBL/GenBank/DDBJ whole genome shotgun (WGS) entry which is preliminary data.</text>
</comment>
<feature type="region of interest" description="Disordered" evidence="1">
    <location>
        <begin position="31"/>
        <end position="53"/>
    </location>
</feature>
<dbReference type="AlphaFoldDB" id="A0A5B0NKA1"/>
<gene>
    <name evidence="2" type="ORF">PGTUg99_030282</name>
</gene>
<dbReference type="Proteomes" id="UP000325313">
    <property type="component" value="Unassembled WGS sequence"/>
</dbReference>
<evidence type="ECO:0000256" key="1">
    <source>
        <dbReference type="SAM" id="MobiDB-lite"/>
    </source>
</evidence>
<proteinExistence type="predicted"/>
<reference evidence="2 3" key="1">
    <citation type="submission" date="2019-05" db="EMBL/GenBank/DDBJ databases">
        <title>Emergence of the Ug99 lineage of the wheat stem rust pathogen through somatic hybridization.</title>
        <authorList>
            <person name="Li F."/>
            <person name="Upadhyaya N.M."/>
            <person name="Sperschneider J."/>
            <person name="Matny O."/>
            <person name="Nguyen-Phuc H."/>
            <person name="Mago R."/>
            <person name="Raley C."/>
            <person name="Miller M.E."/>
            <person name="Silverstein K.A.T."/>
            <person name="Henningsen E."/>
            <person name="Hirsch C.D."/>
            <person name="Visser B."/>
            <person name="Pretorius Z.A."/>
            <person name="Steffenson B.J."/>
            <person name="Schwessinger B."/>
            <person name="Dodds P.N."/>
            <person name="Figueroa M."/>
        </authorList>
    </citation>
    <scope>NUCLEOTIDE SEQUENCE [LARGE SCALE GENOMIC DNA]</scope>
    <source>
        <strain evidence="2 3">Ug99</strain>
    </source>
</reference>
<sequence>MDGSNRTPSGSQPELSSYFFFPNYESYFPDDGSGVGSATNKHDEPMPDSPTYDPKVLRPVPFFRFKHPSSPPGQAGNREAETELILRYLYDATQNSGFNPFPDNLSKPSGSSLSSNFSHSARIPLVNYLKKFWRTS</sequence>
<dbReference type="EMBL" id="VDEP01000407">
    <property type="protein sequence ID" value="KAA1088269.1"/>
    <property type="molecule type" value="Genomic_DNA"/>
</dbReference>